<dbReference type="EMBL" id="JAAXOP010000011">
    <property type="protein sequence ID" value="NKY52317.1"/>
    <property type="molecule type" value="Genomic_DNA"/>
</dbReference>
<reference evidence="1 2" key="1">
    <citation type="submission" date="2020-04" db="EMBL/GenBank/DDBJ databases">
        <title>MicrobeNet Type strains.</title>
        <authorList>
            <person name="Nicholson A.C."/>
        </authorList>
    </citation>
    <scope>NUCLEOTIDE SEQUENCE [LARGE SCALE GENOMIC DNA]</scope>
    <source>
        <strain evidence="1 2">JCM 12354</strain>
    </source>
</reference>
<dbReference type="RefSeq" id="WP_067872949.1">
    <property type="nucleotide sequence ID" value="NZ_JAAXOP010000011.1"/>
</dbReference>
<gene>
    <name evidence="1" type="ORF">HGA08_19095</name>
</gene>
<dbReference type="Pfam" id="PF10969">
    <property type="entry name" value="DUF2771"/>
    <property type="match status" value="1"/>
</dbReference>
<evidence type="ECO:0000313" key="1">
    <source>
        <dbReference type="EMBL" id="NKY52317.1"/>
    </source>
</evidence>
<dbReference type="AlphaFoldDB" id="A0A846Y0F5"/>
<dbReference type="InterPro" id="IPR024495">
    <property type="entry name" value="DUF2771"/>
</dbReference>
<accession>A0A846Y0F5</accession>
<name>A0A846Y0F5_9NOCA</name>
<keyword evidence="2" id="KW-1185">Reference proteome</keyword>
<proteinExistence type="predicted"/>
<evidence type="ECO:0000313" key="2">
    <source>
        <dbReference type="Proteomes" id="UP000565711"/>
    </source>
</evidence>
<dbReference type="Proteomes" id="UP000565711">
    <property type="component" value="Unassembled WGS sequence"/>
</dbReference>
<comment type="caution">
    <text evidence="1">The sequence shown here is derived from an EMBL/GenBank/DDBJ whole genome shotgun (WGS) entry which is preliminary data.</text>
</comment>
<sequence>MSKPSTRTILALAVAAVLVVVAAVAGIVAVAVHNAPEKEPTVTAYAHGKTVEVPPFRFWSIEQGGADGISIVQKPDSRTTASLPAPPGYPVQLSLPDYLVGAPWMIRLEYVAPDGTTQPLRITYLDYEKGTRAVTIPSLLKPDLRLTHLEIQLVVLTQDQLGNQSFMPYQAWSIDTV</sequence>
<protein>
    <submittedName>
        <fullName evidence="1">DUF2771 domain-containing protein</fullName>
    </submittedName>
</protein>
<organism evidence="1 2">
    <name type="scientific">Nocardia vermiculata</name>
    <dbReference type="NCBI Taxonomy" id="257274"/>
    <lineage>
        <taxon>Bacteria</taxon>
        <taxon>Bacillati</taxon>
        <taxon>Actinomycetota</taxon>
        <taxon>Actinomycetes</taxon>
        <taxon>Mycobacteriales</taxon>
        <taxon>Nocardiaceae</taxon>
        <taxon>Nocardia</taxon>
    </lineage>
</organism>